<evidence type="ECO:0000313" key="14">
    <source>
        <dbReference type="EMBL" id="KAA0696014.1"/>
    </source>
</evidence>
<keyword evidence="9" id="KW-0326">Glycosidase</keyword>
<keyword evidence="7" id="KW-1005">Bacterial flagellum biogenesis</keyword>
<gene>
    <name evidence="14" type="ORF">DT594_01220</name>
</gene>
<evidence type="ECO:0000256" key="10">
    <source>
        <dbReference type="ARBA" id="ARBA00023316"/>
    </source>
</evidence>
<keyword evidence="15" id="KW-1185">Reference proteome</keyword>
<comment type="subcellular location">
    <subcellularLocation>
        <location evidence="2">Periplasm</location>
    </subcellularLocation>
</comment>
<evidence type="ECO:0000256" key="6">
    <source>
        <dbReference type="ARBA" id="ARBA00022764"/>
    </source>
</evidence>
<dbReference type="GO" id="GO:0042597">
    <property type="term" value="C:periplasmic space"/>
    <property type="evidence" value="ECO:0007669"/>
    <property type="project" value="UniProtKB-SubCell"/>
</dbReference>
<evidence type="ECO:0000256" key="3">
    <source>
        <dbReference type="ARBA" id="ARBA00006880"/>
    </source>
</evidence>
<dbReference type="Gene3D" id="1.10.530.10">
    <property type="match status" value="1"/>
</dbReference>
<dbReference type="GO" id="GO:0071555">
    <property type="term" value="P:cell wall organization"/>
    <property type="evidence" value="ECO:0007669"/>
    <property type="project" value="UniProtKB-KW"/>
</dbReference>
<dbReference type="SMART" id="SM00047">
    <property type="entry name" value="LYZ2"/>
    <property type="match status" value="1"/>
</dbReference>
<evidence type="ECO:0000256" key="1">
    <source>
        <dbReference type="ARBA" id="ARBA00002954"/>
    </source>
</evidence>
<dbReference type="InterPro" id="IPR002901">
    <property type="entry name" value="MGlyc_endo_b_GlcNAc-like_dom"/>
</dbReference>
<dbReference type="RefSeq" id="WP_149331007.1">
    <property type="nucleotide sequence ID" value="NZ_QOVF01000001.1"/>
</dbReference>
<evidence type="ECO:0000256" key="11">
    <source>
        <dbReference type="ARBA" id="ARBA00030835"/>
    </source>
</evidence>
<feature type="domain" description="Mannosyl-glycoprotein endo-beta-N-acetylglucosamidase-like" evidence="13">
    <location>
        <begin position="203"/>
        <end position="363"/>
    </location>
</feature>
<dbReference type="PANTHER" id="PTHR33308">
    <property type="entry name" value="PEPTIDOGLYCAN HYDROLASE FLGJ"/>
    <property type="match status" value="1"/>
</dbReference>
<evidence type="ECO:0000256" key="9">
    <source>
        <dbReference type="ARBA" id="ARBA00023295"/>
    </source>
</evidence>
<keyword evidence="6" id="KW-0574">Periplasm</keyword>
<dbReference type="Proteomes" id="UP000463138">
    <property type="component" value="Unassembled WGS sequence"/>
</dbReference>
<sequence>MSPNSVSYTDLNSMNEMKVGSKANSPDNIKRVAEQFESLFMNMMIKSMRDANAVFAEGNPLNTPQTRFYQDMHDNQMSVHLAEKQGVGLADVMMRQLSPQTAAAPAATTLDRAPAVSPASDARAAAPASAGADHSALLARRRLAFSLGHSGMQAAQLSAQVASAAASGKSEVADTWQPLRGLQSSARQHPATAEVRQYAAVSNSASVGQSRFNSPAEFVSTMLPMAEKAAERLGVDPHYLVAQAALETGWGKSIIKQADGSTSHNLFGIKSHGGWQGESANVVTHEYRNGVKAQERADFRSYASFEQSFDDYVDFLHDNGRYQQALTTTANPDSFFRELQQAGYATDPQYANKVSQIARKLISQQQVADTTPATAPAADIAFAGNEAVDTPVAGLADHLTSQGRA</sequence>
<feature type="region of interest" description="Disordered" evidence="12">
    <location>
        <begin position="103"/>
        <end position="131"/>
    </location>
</feature>
<dbReference type="FunFam" id="2.10.70.40:FF:000001">
    <property type="entry name" value="Flagellar assembly peptidoglycan hydrolase FlgJ"/>
    <property type="match status" value="1"/>
</dbReference>
<protein>
    <recommendedName>
        <fullName evidence="5">Peptidoglycan hydrolase FlgJ</fullName>
    </recommendedName>
    <alternativeName>
        <fullName evidence="11">Muramidase FlgJ</fullName>
    </alternativeName>
</protein>
<dbReference type="Pfam" id="PF01832">
    <property type="entry name" value="Glucosaminidase"/>
    <property type="match status" value="1"/>
</dbReference>
<accession>A0A7V7KYB4</accession>
<evidence type="ECO:0000256" key="2">
    <source>
        <dbReference type="ARBA" id="ARBA00004418"/>
    </source>
</evidence>
<dbReference type="GO" id="GO:0016798">
    <property type="term" value="F:hydrolase activity, acting on glycosyl bonds"/>
    <property type="evidence" value="ECO:0007669"/>
    <property type="project" value="UniProtKB-KW"/>
</dbReference>
<dbReference type="Pfam" id="PF10135">
    <property type="entry name" value="Rod-binding"/>
    <property type="match status" value="1"/>
</dbReference>
<dbReference type="AlphaFoldDB" id="A0A7V7KYB4"/>
<evidence type="ECO:0000313" key="15">
    <source>
        <dbReference type="Proteomes" id="UP000463138"/>
    </source>
</evidence>
<evidence type="ECO:0000256" key="5">
    <source>
        <dbReference type="ARBA" id="ARBA00013433"/>
    </source>
</evidence>
<evidence type="ECO:0000256" key="4">
    <source>
        <dbReference type="ARBA" id="ARBA00007974"/>
    </source>
</evidence>
<comment type="function">
    <text evidence="1">Flagellum-specific muramidase which hydrolyzes the peptidoglycan layer to assemble the rod structure in the periplasmic space.</text>
</comment>
<dbReference type="GO" id="GO:0004040">
    <property type="term" value="F:amidase activity"/>
    <property type="evidence" value="ECO:0007669"/>
    <property type="project" value="InterPro"/>
</dbReference>
<dbReference type="InterPro" id="IPR051056">
    <property type="entry name" value="Glycosyl_Hydrolase_73"/>
</dbReference>
<dbReference type="GO" id="GO:0071973">
    <property type="term" value="P:bacterial-type flagellum-dependent cell motility"/>
    <property type="evidence" value="ECO:0007669"/>
    <property type="project" value="TreeGrafter"/>
</dbReference>
<dbReference type="InterPro" id="IPR013377">
    <property type="entry name" value="FlgJ"/>
</dbReference>
<keyword evidence="8 14" id="KW-0378">Hydrolase</keyword>
<dbReference type="EMBL" id="QOVF01000001">
    <property type="protein sequence ID" value="KAA0696014.1"/>
    <property type="molecule type" value="Genomic_DNA"/>
</dbReference>
<name>A0A7V7KYB4_9GAMM</name>
<dbReference type="OrthoDB" id="289937at2"/>
<reference evidence="14 15" key="1">
    <citation type="submission" date="2018-07" db="EMBL/GenBank/DDBJ databases">
        <title>Pseudomonas laoshanensis sp. nov., isolated from soil.</title>
        <authorList>
            <person name="Sun J."/>
            <person name="Yu L."/>
            <person name="Wang M."/>
            <person name="Zhang C."/>
        </authorList>
    </citation>
    <scope>NUCLEOTIDE SEQUENCE [LARGE SCALE GENOMIC DNA]</scope>
    <source>
        <strain evidence="14 15">Y22</strain>
    </source>
</reference>
<dbReference type="Gene3D" id="2.10.70.40">
    <property type="entry name" value="peptidoglycan hydrolase"/>
    <property type="match status" value="1"/>
</dbReference>
<evidence type="ECO:0000256" key="12">
    <source>
        <dbReference type="SAM" id="MobiDB-lite"/>
    </source>
</evidence>
<dbReference type="InterPro" id="IPR023346">
    <property type="entry name" value="Lysozyme-like_dom_sf"/>
</dbReference>
<dbReference type="PANTHER" id="PTHR33308:SF9">
    <property type="entry name" value="PEPTIDOGLYCAN HYDROLASE FLGJ"/>
    <property type="match status" value="1"/>
</dbReference>
<dbReference type="NCBIfam" id="TIGR02541">
    <property type="entry name" value="flagell_FlgJ"/>
    <property type="match status" value="1"/>
</dbReference>
<dbReference type="InterPro" id="IPR019301">
    <property type="entry name" value="Flagellar_prot_FlgJ_N"/>
</dbReference>
<dbReference type="SUPFAM" id="SSF53955">
    <property type="entry name" value="Lysozyme-like"/>
    <property type="match status" value="1"/>
</dbReference>
<evidence type="ECO:0000256" key="7">
    <source>
        <dbReference type="ARBA" id="ARBA00022795"/>
    </source>
</evidence>
<evidence type="ECO:0000256" key="8">
    <source>
        <dbReference type="ARBA" id="ARBA00022801"/>
    </source>
</evidence>
<evidence type="ECO:0000259" key="13">
    <source>
        <dbReference type="SMART" id="SM00047"/>
    </source>
</evidence>
<comment type="similarity">
    <text evidence="3">In the N-terminal section; belongs to the FlgJ family.</text>
</comment>
<comment type="caution">
    <text evidence="14">The sequence shown here is derived from an EMBL/GenBank/DDBJ whole genome shotgun (WGS) entry which is preliminary data.</text>
</comment>
<keyword evidence="10" id="KW-0961">Cell wall biogenesis/degradation</keyword>
<dbReference type="GO" id="GO:0044780">
    <property type="term" value="P:bacterial-type flagellum assembly"/>
    <property type="evidence" value="ECO:0007669"/>
    <property type="project" value="InterPro"/>
</dbReference>
<comment type="similarity">
    <text evidence="4">In the C-terminal section; belongs to the glycosyl hydrolase 73 family.</text>
</comment>
<organism evidence="14 15">
    <name type="scientific">Halopseudomonas laoshanensis</name>
    <dbReference type="NCBI Taxonomy" id="2268758"/>
    <lineage>
        <taxon>Bacteria</taxon>
        <taxon>Pseudomonadati</taxon>
        <taxon>Pseudomonadota</taxon>
        <taxon>Gammaproteobacteria</taxon>
        <taxon>Pseudomonadales</taxon>
        <taxon>Pseudomonadaceae</taxon>
        <taxon>Halopseudomonas</taxon>
    </lineage>
</organism>
<proteinExistence type="inferred from homology"/>